<name>A0A068NP88_FIMGI</name>
<evidence type="ECO:0008006" key="3">
    <source>
        <dbReference type="Google" id="ProtNLM"/>
    </source>
</evidence>
<dbReference type="STRING" id="661478.OP10G_1893"/>
<protein>
    <recommendedName>
        <fullName evidence="3">Phage-related protein</fullName>
    </recommendedName>
</protein>
<organism evidence="1 2">
    <name type="scientific">Fimbriimonas ginsengisoli Gsoil 348</name>
    <dbReference type="NCBI Taxonomy" id="661478"/>
    <lineage>
        <taxon>Bacteria</taxon>
        <taxon>Bacillati</taxon>
        <taxon>Armatimonadota</taxon>
        <taxon>Fimbriimonadia</taxon>
        <taxon>Fimbriimonadales</taxon>
        <taxon>Fimbriimonadaceae</taxon>
        <taxon>Fimbriimonas</taxon>
    </lineage>
</organism>
<dbReference type="Pfam" id="PF05973">
    <property type="entry name" value="Gp49"/>
    <property type="match status" value="1"/>
</dbReference>
<dbReference type="EMBL" id="CP007139">
    <property type="protein sequence ID" value="AIE85261.1"/>
    <property type="molecule type" value="Genomic_DNA"/>
</dbReference>
<reference evidence="1 2" key="1">
    <citation type="journal article" date="2014" name="PLoS ONE">
        <title>The first complete genome sequence of the class fimbriimonadia in the phylum armatimonadetes.</title>
        <authorList>
            <person name="Hu Z.Y."/>
            <person name="Wang Y.Z."/>
            <person name="Im W.T."/>
            <person name="Wang S.Y."/>
            <person name="Zhao G.P."/>
            <person name="Zheng H.J."/>
            <person name="Quan Z.X."/>
        </authorList>
    </citation>
    <scope>NUCLEOTIDE SEQUENCE [LARGE SCALE GENOMIC DNA]</scope>
    <source>
        <strain evidence="1">Gsoil 348</strain>
    </source>
</reference>
<keyword evidence="2" id="KW-1185">Reference proteome</keyword>
<dbReference type="AlphaFoldDB" id="A0A068NP88"/>
<evidence type="ECO:0000313" key="2">
    <source>
        <dbReference type="Proteomes" id="UP000027982"/>
    </source>
</evidence>
<proteinExistence type="predicted"/>
<dbReference type="KEGG" id="fgi:OP10G_1893"/>
<dbReference type="InterPro" id="IPR009241">
    <property type="entry name" value="HigB-like"/>
</dbReference>
<dbReference type="RefSeq" id="WP_227625096.1">
    <property type="nucleotide sequence ID" value="NZ_CP007139.1"/>
</dbReference>
<dbReference type="Proteomes" id="UP000027982">
    <property type="component" value="Chromosome"/>
</dbReference>
<dbReference type="HOGENOM" id="CLU_139003_2_0_0"/>
<gene>
    <name evidence="1" type="ORF">OP10G_1893</name>
</gene>
<dbReference type="eggNOG" id="COG4679">
    <property type="taxonomic scope" value="Bacteria"/>
</dbReference>
<evidence type="ECO:0000313" key="1">
    <source>
        <dbReference type="EMBL" id="AIE85261.1"/>
    </source>
</evidence>
<sequence length="106" mass="11949">MKSFPEGVQGDVGFALYRAQEGKKHVAAKPLKGFGDAGVLEVVATDDGDAYRAVYTVRFAEAVFVLHCFQKKSKSGIATPKQEVELIRSRLKQAEEEYKRWQEKRK</sequence>
<accession>A0A068NP88</accession>